<dbReference type="InterPro" id="IPR015867">
    <property type="entry name" value="N-reg_PII/ATP_PRibTrfase_C"/>
</dbReference>
<dbReference type="Pfam" id="PF00543">
    <property type="entry name" value="P-II"/>
    <property type="match status" value="1"/>
</dbReference>
<dbReference type="PROSITE" id="PS51343">
    <property type="entry name" value="PII_GLNB_DOM"/>
    <property type="match status" value="1"/>
</dbReference>
<dbReference type="GO" id="GO:0006808">
    <property type="term" value="P:regulation of nitrogen utilization"/>
    <property type="evidence" value="ECO:0007669"/>
    <property type="project" value="InterPro"/>
</dbReference>
<dbReference type="InterPro" id="IPR002187">
    <property type="entry name" value="N-reg_PII"/>
</dbReference>
<dbReference type="Gene3D" id="3.30.70.120">
    <property type="match status" value="2"/>
</dbReference>
<dbReference type="SUPFAM" id="SSF54913">
    <property type="entry name" value="GlnB-like"/>
    <property type="match status" value="2"/>
</dbReference>
<accession>A0A6N7XG53</accession>
<keyword evidence="2" id="KW-1185">Reference proteome</keyword>
<sequence>MISIKNEIELVCVIVNYGLSKKIEKLARQNGSKYTSCVIAKGTSNTGIMNLMGLSDTRKEIVYLIMESEKVDSFLNELDSKYKFYKANHGIAFAISVSGLIGCHYNYCDDRSLEEKNMNDLITVIVDKGKAEDVVSAASKGGAKGGTIINARGSASDSPCQKIFAVEIEPEKEIVIIISESDKTDSIVESINKEMDLGKPNSGVLFVQPVKRTLGIQK</sequence>
<gene>
    <name evidence="1" type="ORF">FYJ71_05150</name>
</gene>
<dbReference type="EMBL" id="VUNE01000002">
    <property type="protein sequence ID" value="MST62364.1"/>
    <property type="molecule type" value="Genomic_DNA"/>
</dbReference>
<evidence type="ECO:0000313" key="1">
    <source>
        <dbReference type="EMBL" id="MST62364.1"/>
    </source>
</evidence>
<reference evidence="1 2" key="1">
    <citation type="submission" date="2019-08" db="EMBL/GenBank/DDBJ databases">
        <title>In-depth cultivation of the pig gut microbiome towards novel bacterial diversity and tailored functional studies.</title>
        <authorList>
            <person name="Wylensek D."/>
            <person name="Hitch T.C.A."/>
            <person name="Clavel T."/>
        </authorList>
    </citation>
    <scope>NUCLEOTIDE SEQUENCE [LARGE SCALE GENOMIC DNA]</scope>
    <source>
        <strain evidence="1 2">WCA-SAB-591-4A-A</strain>
    </source>
</reference>
<comment type="caution">
    <text evidence="1">The sequence shown here is derived from an EMBL/GenBank/DDBJ whole genome shotgun (WGS) entry which is preliminary data.</text>
</comment>
<dbReference type="InterPro" id="IPR011322">
    <property type="entry name" value="N-reg_PII-like_a/b"/>
</dbReference>
<organism evidence="1 2">
    <name type="scientific">Peptostreptococcus porci</name>
    <dbReference type="NCBI Taxonomy" id="2652282"/>
    <lineage>
        <taxon>Bacteria</taxon>
        <taxon>Bacillati</taxon>
        <taxon>Bacillota</taxon>
        <taxon>Clostridia</taxon>
        <taxon>Peptostreptococcales</taxon>
        <taxon>Peptostreptococcaceae</taxon>
        <taxon>Peptostreptococcus</taxon>
    </lineage>
</organism>
<dbReference type="AlphaFoldDB" id="A0A6N7XG53"/>
<proteinExistence type="predicted"/>
<dbReference type="RefSeq" id="WP_154537756.1">
    <property type="nucleotide sequence ID" value="NZ_VUNE01000002.1"/>
</dbReference>
<dbReference type="Proteomes" id="UP000440713">
    <property type="component" value="Unassembled WGS sequence"/>
</dbReference>
<dbReference type="SMART" id="SM00938">
    <property type="entry name" value="P-II"/>
    <property type="match status" value="1"/>
</dbReference>
<evidence type="ECO:0000313" key="2">
    <source>
        <dbReference type="Proteomes" id="UP000440713"/>
    </source>
</evidence>
<protein>
    <submittedName>
        <fullName evidence="1">P-II family nitrogen regulator</fullName>
    </submittedName>
</protein>
<dbReference type="GO" id="GO:0030234">
    <property type="term" value="F:enzyme regulator activity"/>
    <property type="evidence" value="ECO:0007669"/>
    <property type="project" value="InterPro"/>
</dbReference>
<name>A0A6N7XG53_9FIRM</name>